<dbReference type="GeneID" id="17289393"/>
<dbReference type="AlphaFoldDB" id="L1I957"/>
<dbReference type="HOGENOM" id="CLU_1411230_0_0_1"/>
<evidence type="ECO:0000313" key="2">
    <source>
        <dbReference type="EMBL" id="EKX32642.1"/>
    </source>
</evidence>
<proteinExistence type="predicted"/>
<accession>L1I957</accession>
<reference evidence="3" key="3">
    <citation type="submission" date="2015-06" db="UniProtKB">
        <authorList>
            <consortium name="EnsemblProtists"/>
        </authorList>
    </citation>
    <scope>IDENTIFICATION</scope>
</reference>
<evidence type="ECO:0000313" key="4">
    <source>
        <dbReference type="Proteomes" id="UP000011087"/>
    </source>
</evidence>
<dbReference type="RefSeq" id="XP_005819622.1">
    <property type="nucleotide sequence ID" value="XM_005819565.1"/>
</dbReference>
<organism evidence="2">
    <name type="scientific">Guillardia theta (strain CCMP2712)</name>
    <name type="common">Cryptophyte</name>
    <dbReference type="NCBI Taxonomy" id="905079"/>
    <lineage>
        <taxon>Eukaryota</taxon>
        <taxon>Cryptophyceae</taxon>
        <taxon>Pyrenomonadales</taxon>
        <taxon>Geminigeraceae</taxon>
        <taxon>Guillardia</taxon>
    </lineage>
</organism>
<feature type="region of interest" description="Disordered" evidence="1">
    <location>
        <begin position="172"/>
        <end position="193"/>
    </location>
</feature>
<dbReference type="PaxDb" id="55529-EKX32642"/>
<reference evidence="2 4" key="1">
    <citation type="journal article" date="2012" name="Nature">
        <title>Algal genomes reveal evolutionary mosaicism and the fate of nucleomorphs.</title>
        <authorList>
            <consortium name="DOE Joint Genome Institute"/>
            <person name="Curtis B.A."/>
            <person name="Tanifuji G."/>
            <person name="Burki F."/>
            <person name="Gruber A."/>
            <person name="Irimia M."/>
            <person name="Maruyama S."/>
            <person name="Arias M.C."/>
            <person name="Ball S.G."/>
            <person name="Gile G.H."/>
            <person name="Hirakawa Y."/>
            <person name="Hopkins J.F."/>
            <person name="Kuo A."/>
            <person name="Rensing S.A."/>
            <person name="Schmutz J."/>
            <person name="Symeonidi A."/>
            <person name="Elias M."/>
            <person name="Eveleigh R.J."/>
            <person name="Herman E.K."/>
            <person name="Klute M.J."/>
            <person name="Nakayama T."/>
            <person name="Obornik M."/>
            <person name="Reyes-Prieto A."/>
            <person name="Armbrust E.V."/>
            <person name="Aves S.J."/>
            <person name="Beiko R.G."/>
            <person name="Coutinho P."/>
            <person name="Dacks J.B."/>
            <person name="Durnford D.G."/>
            <person name="Fast N.M."/>
            <person name="Green B.R."/>
            <person name="Grisdale C.J."/>
            <person name="Hempel F."/>
            <person name="Henrissat B."/>
            <person name="Hoppner M.P."/>
            <person name="Ishida K."/>
            <person name="Kim E."/>
            <person name="Koreny L."/>
            <person name="Kroth P.G."/>
            <person name="Liu Y."/>
            <person name="Malik S.B."/>
            <person name="Maier U.G."/>
            <person name="McRose D."/>
            <person name="Mock T."/>
            <person name="Neilson J.A."/>
            <person name="Onodera N.T."/>
            <person name="Poole A.M."/>
            <person name="Pritham E.J."/>
            <person name="Richards T.A."/>
            <person name="Rocap G."/>
            <person name="Roy S.W."/>
            <person name="Sarai C."/>
            <person name="Schaack S."/>
            <person name="Shirato S."/>
            <person name="Slamovits C.H."/>
            <person name="Spencer D.F."/>
            <person name="Suzuki S."/>
            <person name="Worden A.Z."/>
            <person name="Zauner S."/>
            <person name="Barry K."/>
            <person name="Bell C."/>
            <person name="Bharti A.K."/>
            <person name="Crow J.A."/>
            <person name="Grimwood J."/>
            <person name="Kramer R."/>
            <person name="Lindquist E."/>
            <person name="Lucas S."/>
            <person name="Salamov A."/>
            <person name="McFadden G.I."/>
            <person name="Lane C.E."/>
            <person name="Keeling P.J."/>
            <person name="Gray M.W."/>
            <person name="Grigoriev I.V."/>
            <person name="Archibald J.M."/>
        </authorList>
    </citation>
    <scope>NUCLEOTIDE SEQUENCE</scope>
    <source>
        <strain evidence="2 4">CCMP2712</strain>
    </source>
</reference>
<protein>
    <submittedName>
        <fullName evidence="2 3">Uncharacterized protein</fullName>
    </submittedName>
</protein>
<name>L1I957_GUITC</name>
<keyword evidence="4" id="KW-1185">Reference proteome</keyword>
<gene>
    <name evidence="2" type="ORF">GUITHDRAFT_121163</name>
</gene>
<evidence type="ECO:0000313" key="3">
    <source>
        <dbReference type="EnsemblProtists" id="EKX32642"/>
    </source>
</evidence>
<evidence type="ECO:0000256" key="1">
    <source>
        <dbReference type="SAM" id="MobiDB-lite"/>
    </source>
</evidence>
<dbReference type="EMBL" id="JH993178">
    <property type="protein sequence ID" value="EKX32642.1"/>
    <property type="molecule type" value="Genomic_DNA"/>
</dbReference>
<dbReference type="Proteomes" id="UP000011087">
    <property type="component" value="Unassembled WGS sequence"/>
</dbReference>
<dbReference type="KEGG" id="gtt:GUITHDRAFT_121163"/>
<reference evidence="4" key="2">
    <citation type="submission" date="2012-11" db="EMBL/GenBank/DDBJ databases">
        <authorList>
            <person name="Kuo A."/>
            <person name="Curtis B.A."/>
            <person name="Tanifuji G."/>
            <person name="Burki F."/>
            <person name="Gruber A."/>
            <person name="Irimia M."/>
            <person name="Maruyama S."/>
            <person name="Arias M.C."/>
            <person name="Ball S.G."/>
            <person name="Gile G.H."/>
            <person name="Hirakawa Y."/>
            <person name="Hopkins J.F."/>
            <person name="Rensing S.A."/>
            <person name="Schmutz J."/>
            <person name="Symeonidi A."/>
            <person name="Elias M."/>
            <person name="Eveleigh R.J."/>
            <person name="Herman E.K."/>
            <person name="Klute M.J."/>
            <person name="Nakayama T."/>
            <person name="Obornik M."/>
            <person name="Reyes-Prieto A."/>
            <person name="Armbrust E.V."/>
            <person name="Aves S.J."/>
            <person name="Beiko R.G."/>
            <person name="Coutinho P."/>
            <person name="Dacks J.B."/>
            <person name="Durnford D.G."/>
            <person name="Fast N.M."/>
            <person name="Green B.R."/>
            <person name="Grisdale C."/>
            <person name="Hempe F."/>
            <person name="Henrissat B."/>
            <person name="Hoppner M.P."/>
            <person name="Ishida K.-I."/>
            <person name="Kim E."/>
            <person name="Koreny L."/>
            <person name="Kroth P.G."/>
            <person name="Liu Y."/>
            <person name="Malik S.-B."/>
            <person name="Maier U.G."/>
            <person name="McRose D."/>
            <person name="Mock T."/>
            <person name="Neilson J.A."/>
            <person name="Onodera N.T."/>
            <person name="Poole A.M."/>
            <person name="Pritham E.J."/>
            <person name="Richards T.A."/>
            <person name="Rocap G."/>
            <person name="Roy S.W."/>
            <person name="Sarai C."/>
            <person name="Schaack S."/>
            <person name="Shirato S."/>
            <person name="Slamovits C.H."/>
            <person name="Spencer D.F."/>
            <person name="Suzuki S."/>
            <person name="Worden A.Z."/>
            <person name="Zauner S."/>
            <person name="Barry K."/>
            <person name="Bell C."/>
            <person name="Bharti A.K."/>
            <person name="Crow J.A."/>
            <person name="Grimwood J."/>
            <person name="Kramer R."/>
            <person name="Lindquist E."/>
            <person name="Lucas S."/>
            <person name="Salamov A."/>
            <person name="McFadden G.I."/>
            <person name="Lane C.E."/>
            <person name="Keeling P.J."/>
            <person name="Gray M.W."/>
            <person name="Grigoriev I.V."/>
            <person name="Archibald J.M."/>
        </authorList>
    </citation>
    <scope>NUCLEOTIDE SEQUENCE</scope>
    <source>
        <strain evidence="4">CCMP2712</strain>
    </source>
</reference>
<dbReference type="EnsemblProtists" id="EKX32642">
    <property type="protein sequence ID" value="EKX32642"/>
    <property type="gene ID" value="GUITHDRAFT_121163"/>
</dbReference>
<sequence>MHHQSQSNAPMSRQNLVQDTDLALKLDAAHIAFSSYDNNHYNIFPFAPTGSLTQIWNPNVYISGHAAEPPNPLGSRSPDLLLMEDRLSSSSTTMGNLEDPMADLTPMGLTWKLPPENPSETKDDRRRKSCLARGRFLQDGTVRKRVRFEDVQHPPNTECKICNLKYDLSQDDDSEFSLGPGDPFEVSKKCKRS</sequence>